<accession>A0ABW2A2V8</accession>
<dbReference type="RefSeq" id="WP_379910324.1">
    <property type="nucleotide sequence ID" value="NZ_JBHSWE010000001.1"/>
</dbReference>
<proteinExistence type="predicted"/>
<reference evidence="2" key="1">
    <citation type="journal article" date="2019" name="Int. J. Syst. Evol. Microbiol.">
        <title>The Global Catalogue of Microorganisms (GCM) 10K type strain sequencing project: providing services to taxonomists for standard genome sequencing and annotation.</title>
        <authorList>
            <consortium name="The Broad Institute Genomics Platform"/>
            <consortium name="The Broad Institute Genome Sequencing Center for Infectious Disease"/>
            <person name="Wu L."/>
            <person name="Ma J."/>
        </authorList>
    </citation>
    <scope>NUCLEOTIDE SEQUENCE [LARGE SCALE GENOMIC DNA]</scope>
    <source>
        <strain evidence="2">NBRC 111756</strain>
    </source>
</reference>
<comment type="caution">
    <text evidence="1">The sequence shown here is derived from an EMBL/GenBank/DDBJ whole genome shotgun (WGS) entry which is preliminary data.</text>
</comment>
<organism evidence="1 2">
    <name type="scientific">Marinobacterium aestuariivivens</name>
    <dbReference type="NCBI Taxonomy" id="1698799"/>
    <lineage>
        <taxon>Bacteria</taxon>
        <taxon>Pseudomonadati</taxon>
        <taxon>Pseudomonadota</taxon>
        <taxon>Gammaproteobacteria</taxon>
        <taxon>Oceanospirillales</taxon>
        <taxon>Oceanospirillaceae</taxon>
        <taxon>Marinobacterium</taxon>
    </lineage>
</organism>
<sequence>MIADQEEICSFLGYAENAAHTKWIGSAEKLKEHYRNPNKPIQAIKQSLVQLYDLLSEEIEEVDEQALHDFFWIDEPGADGPSKKKQKKTPIVIPPPKEPSQRHFSISTVDGGFSVVTPKDACPDNYPQAVKIEVAYDVEAGNPFKKYSPHDFKLGQGGNLKIALTKETGKVVSRAENVLQLEVKSPRLGCM</sequence>
<dbReference type="Proteomes" id="UP001596422">
    <property type="component" value="Unassembled WGS sequence"/>
</dbReference>
<dbReference type="EMBL" id="JBHSWE010000001">
    <property type="protein sequence ID" value="MFC6671840.1"/>
    <property type="molecule type" value="Genomic_DNA"/>
</dbReference>
<protein>
    <submittedName>
        <fullName evidence="1">Uncharacterized protein</fullName>
    </submittedName>
</protein>
<keyword evidence="2" id="KW-1185">Reference proteome</keyword>
<evidence type="ECO:0000313" key="2">
    <source>
        <dbReference type="Proteomes" id="UP001596422"/>
    </source>
</evidence>
<name>A0ABW2A2V8_9GAMM</name>
<evidence type="ECO:0000313" key="1">
    <source>
        <dbReference type="EMBL" id="MFC6671840.1"/>
    </source>
</evidence>
<gene>
    <name evidence="1" type="ORF">ACFQDL_18545</name>
</gene>